<feature type="transmembrane region" description="Helical" evidence="6">
    <location>
        <begin position="62"/>
        <end position="85"/>
    </location>
</feature>
<feature type="transmembrane region" description="Helical" evidence="6">
    <location>
        <begin position="267"/>
        <end position="285"/>
    </location>
</feature>
<sequence>MPDRLTGVVRGNLDVVGLGALLAVLLAVYSHYDSEVFTPASITILSAQFLPLILAAMGQSTVMLAGGIDLSLGSVLALAMAVFAVRAEDGVLTAAVLALAVAAATGAANGVLVAFAGLPPIIVTLAASFLWGGVTLVVLPKPGGGVPSGLVKAYNNGWNGIALPFVVIVLVLLLWKIVRTTRFGLSLYAVGGNEHGAYASGIATRKVKISAYALAGVFIGLAGIGLAVQTGSGDATIGAPYTLNSIAASVLAGVSFFGGVGQMRATVLAALLIGLLANLLLFTGLSPFYQLIMQGAVLIVAIAVKTFATRERTE</sequence>
<evidence type="ECO:0000313" key="7">
    <source>
        <dbReference type="EMBL" id="NEA28579.1"/>
    </source>
</evidence>
<dbReference type="PANTHER" id="PTHR32196">
    <property type="entry name" value="ABC TRANSPORTER PERMEASE PROTEIN YPHD-RELATED-RELATED"/>
    <property type="match status" value="1"/>
</dbReference>
<dbReference type="EMBL" id="JAAGLI010001063">
    <property type="protein sequence ID" value="NEA28579.1"/>
    <property type="molecule type" value="Genomic_DNA"/>
</dbReference>
<organism evidence="7 8">
    <name type="scientific">Actinomadura bangladeshensis</name>
    <dbReference type="NCBI Taxonomy" id="453573"/>
    <lineage>
        <taxon>Bacteria</taxon>
        <taxon>Bacillati</taxon>
        <taxon>Actinomycetota</taxon>
        <taxon>Actinomycetes</taxon>
        <taxon>Streptosporangiales</taxon>
        <taxon>Thermomonosporaceae</taxon>
        <taxon>Actinomadura</taxon>
    </lineage>
</organism>
<feature type="transmembrane region" description="Helical" evidence="6">
    <location>
        <begin position="121"/>
        <end position="140"/>
    </location>
</feature>
<dbReference type="InterPro" id="IPR001851">
    <property type="entry name" value="ABC_transp_permease"/>
</dbReference>
<feature type="transmembrane region" description="Helical" evidence="6">
    <location>
        <begin position="36"/>
        <end position="55"/>
    </location>
</feature>
<dbReference type="Pfam" id="PF02653">
    <property type="entry name" value="BPD_transp_2"/>
    <property type="match status" value="1"/>
</dbReference>
<keyword evidence="3 6" id="KW-0812">Transmembrane</keyword>
<evidence type="ECO:0000256" key="2">
    <source>
        <dbReference type="ARBA" id="ARBA00022475"/>
    </source>
</evidence>
<evidence type="ECO:0000256" key="3">
    <source>
        <dbReference type="ARBA" id="ARBA00022692"/>
    </source>
</evidence>
<feature type="transmembrane region" description="Helical" evidence="6">
    <location>
        <begin position="91"/>
        <end position="114"/>
    </location>
</feature>
<evidence type="ECO:0000256" key="6">
    <source>
        <dbReference type="SAM" id="Phobius"/>
    </source>
</evidence>
<comment type="caution">
    <text evidence="7">The sequence shown here is derived from an EMBL/GenBank/DDBJ whole genome shotgun (WGS) entry which is preliminary data.</text>
</comment>
<dbReference type="AlphaFoldDB" id="A0A6L9QSW1"/>
<gene>
    <name evidence="7" type="ORF">G3I70_39695</name>
</gene>
<protein>
    <submittedName>
        <fullName evidence="7">ABC transporter permease</fullName>
    </submittedName>
</protein>
<feature type="transmembrane region" description="Helical" evidence="6">
    <location>
        <begin position="12"/>
        <end position="30"/>
    </location>
</feature>
<keyword evidence="4 6" id="KW-1133">Transmembrane helix</keyword>
<keyword evidence="2" id="KW-1003">Cell membrane</keyword>
<name>A0A6L9QSW1_9ACTN</name>
<keyword evidence="5 6" id="KW-0472">Membrane</keyword>
<dbReference type="CDD" id="cd06579">
    <property type="entry name" value="TM_PBP1_transp_AraH_like"/>
    <property type="match status" value="1"/>
</dbReference>
<evidence type="ECO:0000256" key="1">
    <source>
        <dbReference type="ARBA" id="ARBA00004651"/>
    </source>
</evidence>
<feature type="transmembrane region" description="Helical" evidence="6">
    <location>
        <begin position="160"/>
        <end position="178"/>
    </location>
</feature>
<feature type="transmembrane region" description="Helical" evidence="6">
    <location>
        <begin position="209"/>
        <end position="229"/>
    </location>
</feature>
<proteinExistence type="predicted"/>
<evidence type="ECO:0000256" key="5">
    <source>
        <dbReference type="ARBA" id="ARBA00023136"/>
    </source>
</evidence>
<dbReference type="RefSeq" id="WP_163063020.1">
    <property type="nucleotide sequence ID" value="NZ_JAAGLI010001063.1"/>
</dbReference>
<accession>A0A6L9QSW1</accession>
<comment type="subcellular location">
    <subcellularLocation>
        <location evidence="1">Cell membrane</location>
        <topology evidence="1">Multi-pass membrane protein</topology>
    </subcellularLocation>
</comment>
<feature type="transmembrane region" description="Helical" evidence="6">
    <location>
        <begin position="291"/>
        <end position="308"/>
    </location>
</feature>
<reference evidence="7 8" key="1">
    <citation type="submission" date="2020-01" db="EMBL/GenBank/DDBJ databases">
        <title>Insect and environment-associated Actinomycetes.</title>
        <authorList>
            <person name="Currrie C."/>
            <person name="Chevrette M."/>
            <person name="Carlson C."/>
            <person name="Stubbendieck R."/>
            <person name="Wendt-Pienkowski E."/>
        </authorList>
    </citation>
    <scope>NUCLEOTIDE SEQUENCE [LARGE SCALE GENOMIC DNA]</scope>
    <source>
        <strain evidence="7 8">SID10258</strain>
    </source>
</reference>
<feature type="transmembrane region" description="Helical" evidence="6">
    <location>
        <begin position="241"/>
        <end position="260"/>
    </location>
</feature>
<evidence type="ECO:0000313" key="8">
    <source>
        <dbReference type="Proteomes" id="UP000475532"/>
    </source>
</evidence>
<dbReference type="GO" id="GO:0005886">
    <property type="term" value="C:plasma membrane"/>
    <property type="evidence" value="ECO:0007669"/>
    <property type="project" value="UniProtKB-SubCell"/>
</dbReference>
<dbReference type="Proteomes" id="UP000475532">
    <property type="component" value="Unassembled WGS sequence"/>
</dbReference>
<dbReference type="GO" id="GO:0022857">
    <property type="term" value="F:transmembrane transporter activity"/>
    <property type="evidence" value="ECO:0007669"/>
    <property type="project" value="InterPro"/>
</dbReference>
<evidence type="ECO:0000256" key="4">
    <source>
        <dbReference type="ARBA" id="ARBA00022989"/>
    </source>
</evidence>